<dbReference type="EMBL" id="CP101527">
    <property type="protein sequence ID" value="UZW75705.1"/>
    <property type="molecule type" value="Genomic_DNA"/>
</dbReference>
<gene>
    <name evidence="1" type="ORF">NNL22_03680</name>
</gene>
<dbReference type="RefSeq" id="WP_251810470.1">
    <property type="nucleotide sequence ID" value="NZ_CP101527.1"/>
</dbReference>
<reference evidence="1" key="1">
    <citation type="submission" date="2022-07" db="EMBL/GenBank/DDBJ databases">
        <title>Alkalimarinus sp. nov., isolated from gut of a Alitta virens.</title>
        <authorList>
            <person name="Yang A.I."/>
            <person name="Shin N.-R."/>
        </authorList>
    </citation>
    <scope>NUCLEOTIDE SEQUENCE</scope>
    <source>
        <strain evidence="1">FA028</strain>
    </source>
</reference>
<organism evidence="1 2">
    <name type="scientific">Alkalimarinus sediminis</name>
    <dbReference type="NCBI Taxonomy" id="1632866"/>
    <lineage>
        <taxon>Bacteria</taxon>
        <taxon>Pseudomonadati</taxon>
        <taxon>Pseudomonadota</taxon>
        <taxon>Gammaproteobacteria</taxon>
        <taxon>Alteromonadales</taxon>
        <taxon>Alteromonadaceae</taxon>
        <taxon>Alkalimarinus</taxon>
    </lineage>
</organism>
<dbReference type="AlphaFoldDB" id="A0A9E8HJA6"/>
<dbReference type="Proteomes" id="UP001164472">
    <property type="component" value="Chromosome"/>
</dbReference>
<evidence type="ECO:0008006" key="3">
    <source>
        <dbReference type="Google" id="ProtNLM"/>
    </source>
</evidence>
<accession>A0A9E8HJA6</accession>
<evidence type="ECO:0000313" key="1">
    <source>
        <dbReference type="EMBL" id="UZW75705.1"/>
    </source>
</evidence>
<name>A0A9E8HJA6_9ALTE</name>
<dbReference type="KEGG" id="asem:NNL22_03680"/>
<evidence type="ECO:0000313" key="2">
    <source>
        <dbReference type="Proteomes" id="UP001164472"/>
    </source>
</evidence>
<sequence length="200" mass="22031">MSDNHANQTVAAAQIASELHQAQQVARQLAISSKNARAIVLRAGSQAAGLAVIANFYDELANETITLAKSINITALEISTHSVVEWRNSSVLTNLKLAYDQAESATHQNDIVFFITEINEKQKLLDYRFGQLMSELRNKLGEIQQHMRAIDVIAVTSKLEAVRTGEFQGHLVEMADGIQVMANKIKEHVSHSISLLGNQK</sequence>
<protein>
    <recommendedName>
        <fullName evidence="3">Methyl-accepting chemotaxis protein</fullName>
    </recommendedName>
</protein>
<proteinExistence type="predicted"/>
<keyword evidence="2" id="KW-1185">Reference proteome</keyword>